<evidence type="ECO:0000256" key="6">
    <source>
        <dbReference type="ARBA" id="ARBA00022840"/>
    </source>
</evidence>
<accession>A0A562RYL7</accession>
<dbReference type="InterPro" id="IPR045865">
    <property type="entry name" value="ACT-like_dom_sf"/>
</dbReference>
<evidence type="ECO:0000256" key="2">
    <source>
        <dbReference type="ARBA" id="ARBA00013059"/>
    </source>
</evidence>
<evidence type="ECO:0000259" key="9">
    <source>
        <dbReference type="Pfam" id="PF22468"/>
    </source>
</evidence>
<proteinExistence type="inferred from homology"/>
<dbReference type="SUPFAM" id="SSF55021">
    <property type="entry name" value="ACT-like"/>
    <property type="match status" value="1"/>
</dbReference>
<reference evidence="10 11" key="1">
    <citation type="submission" date="2019-07" db="EMBL/GenBank/DDBJ databases">
        <title>Genome sequencing of 100 strains of the haloalkaliphilic chemolithoautotrophic sulfur-oxidizing bacterium Thioalkalivibrio.</title>
        <authorList>
            <person name="Muyzer G."/>
        </authorList>
    </citation>
    <scope>NUCLEOTIDE SEQUENCE [LARGE SCALE GENOMIC DNA]</scope>
    <source>
        <strain evidence="10 11">ASO4-4</strain>
    </source>
</reference>
<gene>
    <name evidence="10" type="ORF">LZ24_01173</name>
</gene>
<dbReference type="InterPro" id="IPR054352">
    <property type="entry name" value="ACT_Aspartokinase"/>
</dbReference>
<evidence type="ECO:0000256" key="3">
    <source>
        <dbReference type="ARBA" id="ARBA00022679"/>
    </source>
</evidence>
<dbReference type="SUPFAM" id="SSF53633">
    <property type="entry name" value="Carbamate kinase-like"/>
    <property type="match status" value="1"/>
</dbReference>
<dbReference type="RefSeq" id="WP_144683322.1">
    <property type="nucleotide sequence ID" value="NZ_VLLC01000007.1"/>
</dbReference>
<evidence type="ECO:0000256" key="5">
    <source>
        <dbReference type="ARBA" id="ARBA00022777"/>
    </source>
</evidence>
<feature type="domain" description="Aspartokinase ACT" evidence="9">
    <location>
        <begin position="407"/>
        <end position="465"/>
    </location>
</feature>
<dbReference type="PANTHER" id="PTHR21499:SF3">
    <property type="entry name" value="ASPARTOKINASE"/>
    <property type="match status" value="1"/>
</dbReference>
<dbReference type="GO" id="GO:0009090">
    <property type="term" value="P:homoserine biosynthetic process"/>
    <property type="evidence" value="ECO:0007669"/>
    <property type="project" value="TreeGrafter"/>
</dbReference>
<sequence>MKTKHTVEKIGGTSMSRFSDVLQNIILGQRSPEDLYHRIFVVSAYGGITDLLLEHKKTREPGVYGLFANDDVSWAWGDALNRVAERMIAINAELAPLGLDLMTADRFVRERIEGARSCLLDLTRLCSFGHFQLEEHLMTVREMLSAVGEAHSAFNTVQILQNYGINARLVDLSGWMEECALPIDEKIQSVFSEIDVTQEMPVVTGYTRCKEGLMATFDRGYSEITFSKVACLTGASEAIIHKEFHLSSGDPKLMGPENVAPMGRTSYDVADQLSDLGMEAIHPQAAKGLRQAGIPIRVKNTFEPDHPGTVIDGQYRSKEACVEIIAGRESVLAIEIFDQDRVGYHDREAAVCDVFRRFRMQSIAKNLNANTIIHYVDSSLKRANRLTEALEETFPGAEVTIRKVALIAAIGSNMKVPGFLAKATGALLEAGVNILAVQQSMRQVDMQFIVAEEDYARAAKALHKRLVEDEAHKENAATGAGAMAP</sequence>
<dbReference type="GO" id="GO:0004072">
    <property type="term" value="F:aspartate kinase activity"/>
    <property type="evidence" value="ECO:0007669"/>
    <property type="project" value="UniProtKB-EC"/>
</dbReference>
<comment type="catalytic activity">
    <reaction evidence="7">
        <text>L-aspartate + ATP = 4-phospho-L-aspartate + ADP</text>
        <dbReference type="Rhea" id="RHEA:23776"/>
        <dbReference type="ChEBI" id="CHEBI:29991"/>
        <dbReference type="ChEBI" id="CHEBI:30616"/>
        <dbReference type="ChEBI" id="CHEBI:57535"/>
        <dbReference type="ChEBI" id="CHEBI:456216"/>
        <dbReference type="EC" id="2.7.2.4"/>
    </reaction>
</comment>
<name>A0A562RYL7_9BACT</name>
<dbReference type="InterPro" id="IPR036393">
    <property type="entry name" value="AceGlu_kinase-like_sf"/>
</dbReference>
<protein>
    <recommendedName>
        <fullName evidence="2">aspartate kinase</fullName>
        <ecNumber evidence="2">2.7.2.4</ecNumber>
    </recommendedName>
</protein>
<dbReference type="EMBL" id="VLLC01000007">
    <property type="protein sequence ID" value="TWI73943.1"/>
    <property type="molecule type" value="Genomic_DNA"/>
</dbReference>
<dbReference type="Pfam" id="PF22468">
    <property type="entry name" value="ACT_9"/>
    <property type="match status" value="1"/>
</dbReference>
<keyword evidence="3" id="KW-0808">Transferase</keyword>
<dbReference type="AlphaFoldDB" id="A0A562RYL7"/>
<evidence type="ECO:0000256" key="7">
    <source>
        <dbReference type="ARBA" id="ARBA00047872"/>
    </source>
</evidence>
<comment type="caution">
    <text evidence="10">The sequence shown here is derived from an EMBL/GenBank/DDBJ whole genome shotgun (WGS) entry which is preliminary data.</text>
</comment>
<dbReference type="GO" id="GO:0005829">
    <property type="term" value="C:cytosol"/>
    <property type="evidence" value="ECO:0007669"/>
    <property type="project" value="TreeGrafter"/>
</dbReference>
<evidence type="ECO:0000313" key="11">
    <source>
        <dbReference type="Proteomes" id="UP000318307"/>
    </source>
</evidence>
<dbReference type="GO" id="GO:0005524">
    <property type="term" value="F:ATP binding"/>
    <property type="evidence" value="ECO:0007669"/>
    <property type="project" value="UniProtKB-KW"/>
</dbReference>
<dbReference type="NCBIfam" id="NF006614">
    <property type="entry name" value="PRK09181.1"/>
    <property type="match status" value="1"/>
</dbReference>
<dbReference type="PANTHER" id="PTHR21499">
    <property type="entry name" value="ASPARTATE KINASE"/>
    <property type="match status" value="1"/>
</dbReference>
<dbReference type="OrthoDB" id="9799110at2"/>
<keyword evidence="11" id="KW-1185">Reference proteome</keyword>
<evidence type="ECO:0000256" key="4">
    <source>
        <dbReference type="ARBA" id="ARBA00022741"/>
    </source>
</evidence>
<dbReference type="Proteomes" id="UP000318307">
    <property type="component" value="Unassembled WGS sequence"/>
</dbReference>
<evidence type="ECO:0000256" key="1">
    <source>
        <dbReference type="ARBA" id="ARBA00010122"/>
    </source>
</evidence>
<evidence type="ECO:0000259" key="8">
    <source>
        <dbReference type="Pfam" id="PF00696"/>
    </source>
</evidence>
<dbReference type="GO" id="GO:0009089">
    <property type="term" value="P:lysine biosynthetic process via diaminopimelate"/>
    <property type="evidence" value="ECO:0007669"/>
    <property type="project" value="TreeGrafter"/>
</dbReference>
<comment type="similarity">
    <text evidence="1">Belongs to the aspartokinase family.</text>
</comment>
<organism evidence="10 11">
    <name type="scientific">Desulfobotulus alkaliphilus</name>
    <dbReference type="NCBI Taxonomy" id="622671"/>
    <lineage>
        <taxon>Bacteria</taxon>
        <taxon>Pseudomonadati</taxon>
        <taxon>Thermodesulfobacteriota</taxon>
        <taxon>Desulfobacteria</taxon>
        <taxon>Desulfobacterales</taxon>
        <taxon>Desulfobacteraceae</taxon>
        <taxon>Desulfobotulus</taxon>
    </lineage>
</organism>
<dbReference type="Gene3D" id="3.40.1160.10">
    <property type="entry name" value="Acetylglutamate kinase-like"/>
    <property type="match status" value="1"/>
</dbReference>
<dbReference type="EC" id="2.7.2.4" evidence="2"/>
<dbReference type="InterPro" id="IPR001048">
    <property type="entry name" value="Asp/Glu/Uridylate_kinase"/>
</dbReference>
<dbReference type="Pfam" id="PF00696">
    <property type="entry name" value="AA_kinase"/>
    <property type="match status" value="1"/>
</dbReference>
<feature type="domain" description="Aspartate/glutamate/uridylate kinase" evidence="8">
    <location>
        <begin position="6"/>
        <end position="300"/>
    </location>
</feature>
<evidence type="ECO:0000313" key="10">
    <source>
        <dbReference type="EMBL" id="TWI73943.1"/>
    </source>
</evidence>
<keyword evidence="5 10" id="KW-0418">Kinase</keyword>
<dbReference type="Gene3D" id="3.30.2130.10">
    <property type="entry name" value="VC0802-like"/>
    <property type="match status" value="1"/>
</dbReference>
<keyword evidence="4" id="KW-0547">Nucleotide-binding</keyword>
<keyword evidence="6" id="KW-0067">ATP-binding</keyword>